<keyword evidence="9" id="KW-1185">Reference proteome</keyword>
<dbReference type="InterPro" id="IPR009770">
    <property type="entry name" value="HGLS"/>
</dbReference>
<sequence length="312" mass="34268">MCQRGTRAVCVRAESESSEQLNLTFFTKVLDGMLELYWGRTPSAVTATQHLQSLQPDTPLTYDHVAFRSFGVDGCGISAVEKFFLENGYTKRDVLRFEKKKLTAYWYAPPSTEGKAMLPRVFVSELCVDELSDTAQKIITKYTSQAKHNVDHAAMSGVLGVPPWPTPSREDYLQLAEESEYAAWTLVNGFILNHTTISVHALEGAVQGIDAVNEEITGLENVVLNGNGKLNISPDGLLLQSSTTADNITVTFAGGETEELPGAYIEFAERRVLPEFAGLPISQIAEEHRRDGFEVGNADKIFESTNQGAAKL</sequence>
<proteinExistence type="inferred from homology"/>
<comment type="similarity">
    <text evidence="5">Belongs to the 2-oxoadipate dioxygenase/decarboxylase family.</text>
</comment>
<keyword evidence="2" id="KW-0223">Dioxygenase</keyword>
<evidence type="ECO:0000256" key="3">
    <source>
        <dbReference type="ARBA" id="ARBA00023002"/>
    </source>
</evidence>
<keyword evidence="4" id="KW-0408">Iron</keyword>
<comment type="cofactor">
    <cofactor evidence="1">
        <name>Fe(2+)</name>
        <dbReference type="ChEBI" id="CHEBI:29033"/>
    </cofactor>
</comment>
<gene>
    <name evidence="8" type="ORF">CYMTET_16444</name>
</gene>
<comment type="caution">
    <text evidence="8">The sequence shown here is derived from an EMBL/GenBank/DDBJ whole genome shotgun (WGS) entry which is preliminary data.</text>
</comment>
<dbReference type="EMBL" id="LGRX02007233">
    <property type="protein sequence ID" value="KAK3275428.1"/>
    <property type="molecule type" value="Genomic_DNA"/>
</dbReference>
<dbReference type="Pfam" id="PF07063">
    <property type="entry name" value="HGLS"/>
    <property type="match status" value="1"/>
</dbReference>
<dbReference type="EC" id="1.13.11.93" evidence="6"/>
<dbReference type="PANTHER" id="PTHR31136:SF5">
    <property type="entry name" value="2-OXOADIPATE DIOXYGENASE_DECARBOXYLASE, CHLOROPLASTIC"/>
    <property type="match status" value="1"/>
</dbReference>
<name>A0AAE0GCB9_9CHLO</name>
<dbReference type="CDD" id="cd16350">
    <property type="entry name" value="VOC_like"/>
    <property type="match status" value="1"/>
</dbReference>
<evidence type="ECO:0000256" key="1">
    <source>
        <dbReference type="ARBA" id="ARBA00001954"/>
    </source>
</evidence>
<dbReference type="Gene3D" id="3.10.180.50">
    <property type="match status" value="2"/>
</dbReference>
<accession>A0AAE0GCB9</accession>
<reference evidence="8 9" key="1">
    <citation type="journal article" date="2015" name="Genome Biol. Evol.">
        <title>Comparative Genomics of a Bacterivorous Green Alga Reveals Evolutionary Causalities and Consequences of Phago-Mixotrophic Mode of Nutrition.</title>
        <authorList>
            <person name="Burns J.A."/>
            <person name="Paasch A."/>
            <person name="Narechania A."/>
            <person name="Kim E."/>
        </authorList>
    </citation>
    <scope>NUCLEOTIDE SEQUENCE [LARGE SCALE GENOMIC DNA]</scope>
    <source>
        <strain evidence="8 9">PLY_AMNH</strain>
    </source>
</reference>
<evidence type="ECO:0000256" key="6">
    <source>
        <dbReference type="ARBA" id="ARBA00035023"/>
    </source>
</evidence>
<evidence type="ECO:0000256" key="4">
    <source>
        <dbReference type="ARBA" id="ARBA00023004"/>
    </source>
</evidence>
<organism evidence="8 9">
    <name type="scientific">Cymbomonas tetramitiformis</name>
    <dbReference type="NCBI Taxonomy" id="36881"/>
    <lineage>
        <taxon>Eukaryota</taxon>
        <taxon>Viridiplantae</taxon>
        <taxon>Chlorophyta</taxon>
        <taxon>Pyramimonadophyceae</taxon>
        <taxon>Pyramimonadales</taxon>
        <taxon>Pyramimonadaceae</taxon>
        <taxon>Cymbomonas</taxon>
    </lineage>
</organism>
<dbReference type="AlphaFoldDB" id="A0AAE0GCB9"/>
<dbReference type="Proteomes" id="UP001190700">
    <property type="component" value="Unassembled WGS sequence"/>
</dbReference>
<evidence type="ECO:0000313" key="9">
    <source>
        <dbReference type="Proteomes" id="UP001190700"/>
    </source>
</evidence>
<keyword evidence="3" id="KW-0560">Oxidoreductase</keyword>
<evidence type="ECO:0000256" key="7">
    <source>
        <dbReference type="ARBA" id="ARBA00035045"/>
    </source>
</evidence>
<evidence type="ECO:0000256" key="2">
    <source>
        <dbReference type="ARBA" id="ARBA00022964"/>
    </source>
</evidence>
<protein>
    <recommendedName>
        <fullName evidence="6">2-oxoadipate dioxygenase/decarboxylase</fullName>
        <ecNumber evidence="6">1.13.11.93</ecNumber>
    </recommendedName>
    <alternativeName>
        <fullName evidence="7">2-hydroxyglutarate synthase</fullName>
    </alternativeName>
</protein>
<evidence type="ECO:0000256" key="5">
    <source>
        <dbReference type="ARBA" id="ARBA00035013"/>
    </source>
</evidence>
<evidence type="ECO:0000313" key="8">
    <source>
        <dbReference type="EMBL" id="KAK3275428.1"/>
    </source>
</evidence>
<dbReference type="SMART" id="SM01150">
    <property type="entry name" value="DUF1338"/>
    <property type="match status" value="1"/>
</dbReference>
<dbReference type="PANTHER" id="PTHR31136">
    <property type="entry name" value="DUF1338 DOMAIN-CONTAINING PROTEIN"/>
    <property type="match status" value="1"/>
</dbReference>
<dbReference type="GO" id="GO:0051213">
    <property type="term" value="F:dioxygenase activity"/>
    <property type="evidence" value="ECO:0007669"/>
    <property type="project" value="UniProtKB-KW"/>
</dbReference>